<dbReference type="Proteomes" id="UP000295818">
    <property type="component" value="Unassembled WGS sequence"/>
</dbReference>
<dbReference type="Gene3D" id="1.20.1060.20">
    <property type="match status" value="1"/>
</dbReference>
<dbReference type="InterPro" id="IPR003395">
    <property type="entry name" value="RecF/RecN/SMC_N"/>
</dbReference>
<evidence type="ECO:0000256" key="2">
    <source>
        <dbReference type="ARBA" id="ARBA00022741"/>
    </source>
</evidence>
<evidence type="ECO:0000313" key="8">
    <source>
        <dbReference type="EMBL" id="TCO18945.1"/>
    </source>
</evidence>
<comment type="subunit">
    <text evidence="6">Homodimer.</text>
</comment>
<feature type="coiled-coil region" evidence="6">
    <location>
        <begin position="651"/>
        <end position="741"/>
    </location>
</feature>
<keyword evidence="5 6" id="KW-0238">DNA-binding</keyword>
<evidence type="ECO:0000256" key="6">
    <source>
        <dbReference type="HAMAP-Rule" id="MF_01894"/>
    </source>
</evidence>
<dbReference type="Pfam" id="PF02463">
    <property type="entry name" value="SMC_N"/>
    <property type="match status" value="1"/>
</dbReference>
<keyword evidence="1 6" id="KW-0963">Cytoplasm</keyword>
<comment type="subcellular location">
    <subcellularLocation>
        <location evidence="6">Cytoplasm</location>
    </subcellularLocation>
</comment>
<dbReference type="SUPFAM" id="SSF52540">
    <property type="entry name" value="P-loop containing nucleoside triphosphate hydrolases"/>
    <property type="match status" value="1"/>
</dbReference>
<evidence type="ECO:0000259" key="7">
    <source>
        <dbReference type="SMART" id="SM00968"/>
    </source>
</evidence>
<evidence type="ECO:0000256" key="1">
    <source>
        <dbReference type="ARBA" id="ARBA00022490"/>
    </source>
</evidence>
<dbReference type="PIRSF" id="PIRSF005719">
    <property type="entry name" value="SMC"/>
    <property type="match status" value="1"/>
</dbReference>
<dbReference type="Gene3D" id="3.40.50.300">
    <property type="entry name" value="P-loop containing nucleotide triphosphate hydrolases"/>
    <property type="match status" value="2"/>
</dbReference>
<feature type="binding site" evidence="6">
    <location>
        <begin position="27"/>
        <end position="34"/>
    </location>
    <ligand>
        <name>ATP</name>
        <dbReference type="ChEBI" id="CHEBI:30616"/>
    </ligand>
</feature>
<dbReference type="InterPro" id="IPR027417">
    <property type="entry name" value="P-loop_NTPase"/>
</dbReference>
<gene>
    <name evidence="6" type="primary">smc</name>
    <name evidence="8" type="ORF">EV644_111183</name>
</gene>
<dbReference type="SUPFAM" id="SSF75553">
    <property type="entry name" value="Smc hinge domain"/>
    <property type="match status" value="1"/>
</dbReference>
<accession>A0ABY2BFT3</accession>
<dbReference type="EMBL" id="SLWM01000011">
    <property type="protein sequence ID" value="TCO18945.1"/>
    <property type="molecule type" value="Genomic_DNA"/>
</dbReference>
<dbReference type="SMART" id="SM00968">
    <property type="entry name" value="SMC_hinge"/>
    <property type="match status" value="1"/>
</dbReference>
<feature type="coiled-coil region" evidence="6">
    <location>
        <begin position="243"/>
        <end position="273"/>
    </location>
</feature>
<dbReference type="PANTHER" id="PTHR43977">
    <property type="entry name" value="STRUCTURAL MAINTENANCE OF CHROMOSOMES PROTEIN 3"/>
    <property type="match status" value="1"/>
</dbReference>
<dbReference type="CDD" id="cd03278">
    <property type="entry name" value="ABC_SMC_barmotin"/>
    <property type="match status" value="1"/>
</dbReference>
<feature type="coiled-coil region" evidence="6">
    <location>
        <begin position="796"/>
        <end position="900"/>
    </location>
</feature>
<evidence type="ECO:0000256" key="5">
    <source>
        <dbReference type="ARBA" id="ARBA00023125"/>
    </source>
</evidence>
<keyword evidence="9" id="KW-1185">Reference proteome</keyword>
<sequence length="1182" mass="129088">MTLRGFKSFASATTMNFEPGITCIVGPNGSGKSNVVDGLAWVMGEQGVKSLRGGKMEDVIFAGTSGRAPLGRAEVVLTIDNSDGALPIDYAEVTISRTMFRNGGSDYQINGQNCRLLDVQELLSDSGIGREMHVIVGQGQLDSILRATPEGRRGFVEEAAGVLKHRKRKEKAIRKLEATEGNLHRLGDLITEIRRQLKPLGRQAEVARRAVTIQAEVRDGRSRLLADDIVQAQSALEAELKDEAALTEKRSQIEAALREARDLEATLEDALRTDAPALQAAQDTWYQLSGFGEKIKGTARIAADRIRSLNDEAEEPRTGRDPEELELEAARVRETEAQIEAEVEAHSELLAESIERRQQLEAEHAEEERRIAALIRAAADRREGLARLTGQVNALKSRAAAAESEIGRLAANQREAEARAAKAQHDFTALETQVAGLDAGERGLDEEYEAAQSVLDELEERLTKLRAEERDAERERTGLAARKEALELGLNRKDGAGALLAASEQVTGLMGSVAALLSVRTGYETAIAAALGEAADAVAVTHTQAALDAVGHLKEHDLGRAGLLLGDAPADDFASWPQLPFGAKYAVEVVDCPDNLRPALKRLLRKVAVVDDVPAARSLVQHLPDVTATTRAGDVLGAHFAYGGSDAAPSLIEVQSAVDEAAEKLTEATARSERLRFELAAMEREREQQKQSVEIALARLHESDASMAAVAEQLAQFGSLAKASRGEAQRMAEAISAAEAERDRNLSGLADLENRLNDVEQYGDDEGDEPDPTERNRLAEAAKGGRAAEMEARLALRTTEERARALSGRADSLERAARQEREARARAIARASRRARQSEAAQAVHLAAGHVLARLENSLQLAASERSAIQAERADREQALAQARSATRNLSSELEQLTNTVHRDALARAEQKMRLEALYEKALSDLGTEVDALIAEYGPDQLVPPLPKDGDDNTVELEGEPFDRTKVQKRLKTAERALNQLGRINPLALEEFDAMEERHRFLSEQLDDLKKSRRDLMDIVKEVDDRVEQVFTEAYRDVEVAFEHVFSRLFPGGEGRLVLTDPDDMLGTGIDVEARPPGKKVKRLSLLSGGERSLVAVAFLVALFKARPSPFYILDEVEAALDDTNLGRLLEIYEELRENSQLLVITHQKRTMEVADALYGVTMRGDGVSAVISQRIREPEPA</sequence>
<dbReference type="InterPro" id="IPR036277">
    <property type="entry name" value="SMC_hinge_sf"/>
</dbReference>
<dbReference type="InterPro" id="IPR024704">
    <property type="entry name" value="SMC"/>
</dbReference>
<keyword evidence="2 6" id="KW-0547">Nucleotide-binding</keyword>
<dbReference type="Pfam" id="PF06470">
    <property type="entry name" value="SMC_hinge"/>
    <property type="match status" value="1"/>
</dbReference>
<reference evidence="8 9" key="1">
    <citation type="journal article" date="2015" name="Stand. Genomic Sci.">
        <title>Genomic Encyclopedia of Bacterial and Archaeal Type Strains, Phase III: the genomes of soil and plant-associated and newly described type strains.</title>
        <authorList>
            <person name="Whitman W.B."/>
            <person name="Woyke T."/>
            <person name="Klenk H.P."/>
            <person name="Zhou Y."/>
            <person name="Lilburn T.G."/>
            <person name="Beck B.J."/>
            <person name="De Vos P."/>
            <person name="Vandamme P."/>
            <person name="Eisen J.A."/>
            <person name="Garrity G."/>
            <person name="Hugenholtz P."/>
            <person name="Kyrpides N.C."/>
        </authorList>
    </citation>
    <scope>NUCLEOTIDE SEQUENCE [LARGE SCALE GENOMIC DNA]</scope>
    <source>
        <strain evidence="8 9">VKM Ac-2538</strain>
    </source>
</reference>
<protein>
    <recommendedName>
        <fullName evidence="6">Chromosome partition protein Smc</fullName>
    </recommendedName>
</protein>
<feature type="coiled-coil region" evidence="6">
    <location>
        <begin position="332"/>
        <end position="482"/>
    </location>
</feature>
<comment type="function">
    <text evidence="6">Required for chromosome condensation and partitioning.</text>
</comment>
<dbReference type="InterPro" id="IPR010935">
    <property type="entry name" value="SMC_hinge"/>
</dbReference>
<organism evidence="8 9">
    <name type="scientific">Kribbella orskensis</name>
    <dbReference type="NCBI Taxonomy" id="2512216"/>
    <lineage>
        <taxon>Bacteria</taxon>
        <taxon>Bacillati</taxon>
        <taxon>Actinomycetota</taxon>
        <taxon>Actinomycetes</taxon>
        <taxon>Propionibacteriales</taxon>
        <taxon>Kribbellaceae</taxon>
        <taxon>Kribbella</taxon>
    </lineage>
</organism>
<name>A0ABY2BFT3_9ACTN</name>
<evidence type="ECO:0000313" key="9">
    <source>
        <dbReference type="Proteomes" id="UP000295818"/>
    </source>
</evidence>
<comment type="caution">
    <text evidence="8">The sequence shown here is derived from an EMBL/GenBank/DDBJ whole genome shotgun (WGS) entry which is preliminary data.</text>
</comment>
<evidence type="ECO:0000256" key="3">
    <source>
        <dbReference type="ARBA" id="ARBA00022840"/>
    </source>
</evidence>
<feature type="coiled-coil region" evidence="6">
    <location>
        <begin position="992"/>
        <end position="1026"/>
    </location>
</feature>
<keyword evidence="3 6" id="KW-0067">ATP-binding</keyword>
<dbReference type="InterPro" id="IPR011890">
    <property type="entry name" value="SMC_prok"/>
</dbReference>
<feature type="domain" description="SMC hinge" evidence="7">
    <location>
        <begin position="507"/>
        <end position="620"/>
    </location>
</feature>
<evidence type="ECO:0000256" key="4">
    <source>
        <dbReference type="ARBA" id="ARBA00023054"/>
    </source>
</evidence>
<dbReference type="NCBIfam" id="TIGR02168">
    <property type="entry name" value="SMC_prok_B"/>
    <property type="match status" value="1"/>
</dbReference>
<comment type="similarity">
    <text evidence="6">Belongs to the SMC family.</text>
</comment>
<comment type="domain">
    <text evidence="6">Contains large globular domains required for ATP hydrolysis at each terminus and a third globular domain forming a flexible hinge near the middle of the molecule. These domains are separated by coiled-coil structures.</text>
</comment>
<dbReference type="HAMAP" id="MF_01894">
    <property type="entry name" value="Smc_prok"/>
    <property type="match status" value="1"/>
</dbReference>
<dbReference type="Gene3D" id="3.30.70.1620">
    <property type="match status" value="1"/>
</dbReference>
<proteinExistence type="inferred from homology"/>
<keyword evidence="4 6" id="KW-0175">Coiled coil</keyword>